<evidence type="ECO:0000313" key="2">
    <source>
        <dbReference type="Ensembl" id="ENSUPAP00010007068.1"/>
    </source>
</evidence>
<organism evidence="2 3">
    <name type="scientific">Urocitellus parryii</name>
    <name type="common">Arctic ground squirrel</name>
    <name type="synonym">Spermophilus parryii</name>
    <dbReference type="NCBI Taxonomy" id="9999"/>
    <lineage>
        <taxon>Eukaryota</taxon>
        <taxon>Metazoa</taxon>
        <taxon>Chordata</taxon>
        <taxon>Craniata</taxon>
        <taxon>Vertebrata</taxon>
        <taxon>Euteleostomi</taxon>
        <taxon>Mammalia</taxon>
        <taxon>Eutheria</taxon>
        <taxon>Euarchontoglires</taxon>
        <taxon>Glires</taxon>
        <taxon>Rodentia</taxon>
        <taxon>Sciuromorpha</taxon>
        <taxon>Sciuridae</taxon>
        <taxon>Xerinae</taxon>
        <taxon>Marmotini</taxon>
        <taxon>Urocitellus</taxon>
    </lineage>
</organism>
<dbReference type="Ensembl" id="ENSUPAT00010008084.1">
    <property type="protein sequence ID" value="ENSUPAP00010007068.1"/>
    <property type="gene ID" value="ENSUPAG00010005705.1"/>
</dbReference>
<feature type="transmembrane region" description="Helical" evidence="1">
    <location>
        <begin position="6"/>
        <end position="30"/>
    </location>
</feature>
<reference evidence="2" key="2">
    <citation type="submission" date="2025-09" db="UniProtKB">
        <authorList>
            <consortium name="Ensembl"/>
        </authorList>
    </citation>
    <scope>IDENTIFICATION</scope>
</reference>
<keyword evidence="3" id="KW-1185">Reference proteome</keyword>
<evidence type="ECO:0000313" key="3">
    <source>
        <dbReference type="Proteomes" id="UP000694417"/>
    </source>
</evidence>
<keyword evidence="1" id="KW-0472">Membrane</keyword>
<name>A0A8D2KEK4_UROPR</name>
<accession>A0A8D2KEK4</accession>
<dbReference type="AlphaFoldDB" id="A0A8D2KEK4"/>
<dbReference type="Proteomes" id="UP000694417">
    <property type="component" value="Unplaced"/>
</dbReference>
<reference evidence="2" key="1">
    <citation type="submission" date="2025-08" db="UniProtKB">
        <authorList>
            <consortium name="Ensembl"/>
        </authorList>
    </citation>
    <scope>IDENTIFICATION</scope>
</reference>
<keyword evidence="1" id="KW-1133">Transmembrane helix</keyword>
<sequence>TAIARNSFLVLIGPMGVGLVSLVGTGFYLICFCPLRRLENYQKEHPQIELLLKIICSLKGSMSGLIHLADR</sequence>
<protein>
    <submittedName>
        <fullName evidence="2">Uncharacterized protein</fullName>
    </submittedName>
</protein>
<evidence type="ECO:0000256" key="1">
    <source>
        <dbReference type="SAM" id="Phobius"/>
    </source>
</evidence>
<keyword evidence="1" id="KW-0812">Transmembrane</keyword>
<proteinExistence type="predicted"/>